<dbReference type="Proteomes" id="UP001244297">
    <property type="component" value="Unassembled WGS sequence"/>
</dbReference>
<dbReference type="EMBL" id="JAUFPT010000022">
    <property type="protein sequence ID" value="MDN3570510.1"/>
    <property type="molecule type" value="Genomic_DNA"/>
</dbReference>
<gene>
    <name evidence="5" type="ORF">QWZ18_07730</name>
</gene>
<evidence type="ECO:0000259" key="4">
    <source>
        <dbReference type="Pfam" id="PF13545"/>
    </source>
</evidence>
<keyword evidence="2" id="KW-0238">DNA-binding</keyword>
<dbReference type="InterPro" id="IPR050397">
    <property type="entry name" value="Env_Response_Regulators"/>
</dbReference>
<dbReference type="SUPFAM" id="SSF46785">
    <property type="entry name" value="Winged helix' DNA-binding domain"/>
    <property type="match status" value="1"/>
</dbReference>
<reference evidence="6" key="1">
    <citation type="journal article" date="2019" name="Int. J. Syst. Evol. Microbiol.">
        <title>The Global Catalogue of Microorganisms (GCM) 10K type strain sequencing project: providing services to taxonomists for standard genome sequencing and annotation.</title>
        <authorList>
            <consortium name="The Broad Institute Genomics Platform"/>
            <consortium name="The Broad Institute Genome Sequencing Center for Infectious Disease"/>
            <person name="Wu L."/>
            <person name="Ma J."/>
        </authorList>
    </citation>
    <scope>NUCLEOTIDE SEQUENCE [LARGE SCALE GENOMIC DNA]</scope>
    <source>
        <strain evidence="6">CECT 7806</strain>
    </source>
</reference>
<keyword evidence="6" id="KW-1185">Reference proteome</keyword>
<evidence type="ECO:0000313" key="6">
    <source>
        <dbReference type="Proteomes" id="UP001244297"/>
    </source>
</evidence>
<evidence type="ECO:0000256" key="2">
    <source>
        <dbReference type="ARBA" id="ARBA00023125"/>
    </source>
</evidence>
<dbReference type="Pfam" id="PF13545">
    <property type="entry name" value="HTH_Crp_2"/>
    <property type="match status" value="1"/>
</dbReference>
<dbReference type="PANTHER" id="PTHR24567">
    <property type="entry name" value="CRP FAMILY TRANSCRIPTIONAL REGULATORY PROTEIN"/>
    <property type="match status" value="1"/>
</dbReference>
<evidence type="ECO:0000256" key="1">
    <source>
        <dbReference type="ARBA" id="ARBA00023015"/>
    </source>
</evidence>
<dbReference type="InterPro" id="IPR012318">
    <property type="entry name" value="HTH_CRP"/>
</dbReference>
<keyword evidence="1" id="KW-0805">Transcription regulation</keyword>
<name>A0ABT8AL15_9HYPH</name>
<accession>A0ABT8AL15</accession>
<dbReference type="Gene3D" id="2.60.120.10">
    <property type="entry name" value="Jelly Rolls"/>
    <property type="match status" value="1"/>
</dbReference>
<protein>
    <submittedName>
        <fullName evidence="5">Crp/Fnr family transcriptional regulator</fullName>
    </submittedName>
</protein>
<dbReference type="InterPro" id="IPR036390">
    <property type="entry name" value="WH_DNA-bd_sf"/>
</dbReference>
<organism evidence="5 6">
    <name type="scientific">Methylobacterium longum</name>
    <dbReference type="NCBI Taxonomy" id="767694"/>
    <lineage>
        <taxon>Bacteria</taxon>
        <taxon>Pseudomonadati</taxon>
        <taxon>Pseudomonadota</taxon>
        <taxon>Alphaproteobacteria</taxon>
        <taxon>Hyphomicrobiales</taxon>
        <taxon>Methylobacteriaceae</taxon>
        <taxon>Methylobacterium</taxon>
    </lineage>
</organism>
<comment type="caution">
    <text evidence="5">The sequence shown here is derived from an EMBL/GenBank/DDBJ whole genome shotgun (WGS) entry which is preliminary data.</text>
</comment>
<feature type="domain" description="HTH crp-type" evidence="4">
    <location>
        <begin position="149"/>
        <end position="215"/>
    </location>
</feature>
<sequence length="230" mass="25069">MNVTTAHQNHLIAALSKDEHDHVLSLSEVVELAAGTVLYEDDQEIVRVYFPLNCVLSSICIFESGHSAEMATIGCEGMLSVTAVLGTMRVIGRNIVQVPGACLVMSINAFQQAQEALPAFREVVNAYAHALLGQIMQTVACNALHSGEQRCAKWLLMTDDRANGEPFQLKQEFLAAMLGVNRITVSGIANSLQQTGLISYSRGTISVLDRAGLEEVSCDCYPRIRKRFTP</sequence>
<evidence type="ECO:0000313" key="5">
    <source>
        <dbReference type="EMBL" id="MDN3570510.1"/>
    </source>
</evidence>
<dbReference type="InterPro" id="IPR014710">
    <property type="entry name" value="RmlC-like_jellyroll"/>
</dbReference>
<dbReference type="SUPFAM" id="SSF51206">
    <property type="entry name" value="cAMP-binding domain-like"/>
    <property type="match status" value="1"/>
</dbReference>
<keyword evidence="3" id="KW-0804">Transcription</keyword>
<evidence type="ECO:0000256" key="3">
    <source>
        <dbReference type="ARBA" id="ARBA00023163"/>
    </source>
</evidence>
<dbReference type="RefSeq" id="WP_290355409.1">
    <property type="nucleotide sequence ID" value="NZ_JAUFPT010000022.1"/>
</dbReference>
<proteinExistence type="predicted"/>
<dbReference type="PANTHER" id="PTHR24567:SF74">
    <property type="entry name" value="HTH-TYPE TRANSCRIPTIONAL REGULATOR ARCR"/>
    <property type="match status" value="1"/>
</dbReference>
<dbReference type="InterPro" id="IPR018490">
    <property type="entry name" value="cNMP-bd_dom_sf"/>
</dbReference>